<evidence type="ECO:0000256" key="1">
    <source>
        <dbReference type="ARBA" id="ARBA00023242"/>
    </source>
</evidence>
<reference evidence="3" key="2">
    <citation type="submission" date="2020-04" db="EMBL/GenBank/DDBJ databases">
        <authorList>
            <person name="Santos R.A.C."/>
            <person name="Steenwyk J.L."/>
            <person name="Rivero-Menendez O."/>
            <person name="Mead M.E."/>
            <person name="Silva L.P."/>
            <person name="Bastos R.W."/>
            <person name="Alastruey-Izquierdo A."/>
            <person name="Goldman G.H."/>
            <person name="Rokas A."/>
        </authorList>
    </citation>
    <scope>NUCLEOTIDE SEQUENCE</scope>
    <source>
        <strain evidence="3">CNM-CM6805</strain>
    </source>
</reference>
<evidence type="ECO:0000259" key="2">
    <source>
        <dbReference type="Pfam" id="PF04082"/>
    </source>
</evidence>
<comment type="caution">
    <text evidence="3">The sequence shown here is derived from an EMBL/GenBank/DDBJ whole genome shotgun (WGS) entry which is preliminary data.</text>
</comment>
<dbReference type="PANTHER" id="PTHR31644:SF1">
    <property type="entry name" value="ZN(II)2CYS6 TRANSCRIPTION FACTOR (EUROFUNG)"/>
    <property type="match status" value="1"/>
</dbReference>
<evidence type="ECO:0000313" key="3">
    <source>
        <dbReference type="EMBL" id="KAF4244248.1"/>
    </source>
</evidence>
<gene>
    <name evidence="3" type="ORF">CNMCM6805_009250</name>
</gene>
<dbReference type="Proteomes" id="UP000653565">
    <property type="component" value="Unassembled WGS sequence"/>
</dbReference>
<dbReference type="InterPro" id="IPR007219">
    <property type="entry name" value="XnlR_reg_dom"/>
</dbReference>
<dbReference type="InterPro" id="IPR052780">
    <property type="entry name" value="AAA_Catabolism_Regulators"/>
</dbReference>
<sequence>MCSSPLVNPFEAVHSLPTNATIDSPEPSILSHSSNLQLQPDSLEDTDLPCDPCGSLAEYKLVGDGLLDPRGVFYLVSLFADYYHSYFPIVRNDDFRAESIASFAADEKYLFTAILTVASEALSDVPLVHEYCSAYMRELISEVAMGMSCGIDAVEALLLLAQWEPSGLFIQKGHIGCGEESRAAWMHIGLALRMAYCLRLDRAASQPVPLEDAGKVARQTRAWAFCCLSQRLISVCVRPGTLSGGPRFMPRFYPGDFGPVPHTDIKVTYQERYCQALSGLAHISGTFHGLLEAELSTKPALEKDSRLKYVEDFRRALCIWRSVWGILVCK</sequence>
<reference evidence="3" key="1">
    <citation type="journal article" date="2020" name="bioRxiv">
        <title>Genomic and phenotypic heterogeneity of clinical isolates of the human pathogens Aspergillus fumigatus, Aspergillus lentulus and Aspergillus fumigatiaffinis.</title>
        <authorList>
            <person name="dos Santos R.A.C."/>
            <person name="Steenwyk J.L."/>
            <person name="Rivero-Menendez O."/>
            <person name="Mead M.E."/>
            <person name="Silva L.P."/>
            <person name="Bastos R.W."/>
            <person name="Alastruey-Izquierdo A."/>
            <person name="Goldman G.H."/>
            <person name="Rokas A."/>
        </authorList>
    </citation>
    <scope>NUCLEOTIDE SEQUENCE</scope>
    <source>
        <strain evidence="3">CNM-CM6805</strain>
    </source>
</reference>
<feature type="domain" description="Xylanolytic transcriptional activator regulatory" evidence="2">
    <location>
        <begin position="77"/>
        <end position="208"/>
    </location>
</feature>
<evidence type="ECO:0000313" key="4">
    <source>
        <dbReference type="Proteomes" id="UP000653565"/>
    </source>
</evidence>
<dbReference type="CDD" id="cd12148">
    <property type="entry name" value="fungal_TF_MHR"/>
    <property type="match status" value="1"/>
</dbReference>
<dbReference type="PANTHER" id="PTHR31644">
    <property type="entry name" value="TRANSCRIPTIONAL ACTIVATOR ARO80-RELATED"/>
    <property type="match status" value="1"/>
</dbReference>
<dbReference type="GO" id="GO:0005634">
    <property type="term" value="C:nucleus"/>
    <property type="evidence" value="ECO:0007669"/>
    <property type="project" value="TreeGrafter"/>
</dbReference>
<accession>A0A8H4HH03</accession>
<dbReference type="AlphaFoldDB" id="A0A8H4HH03"/>
<name>A0A8H4HH03_9EURO</name>
<dbReference type="GO" id="GO:0000981">
    <property type="term" value="F:DNA-binding transcription factor activity, RNA polymerase II-specific"/>
    <property type="evidence" value="ECO:0007669"/>
    <property type="project" value="TreeGrafter"/>
</dbReference>
<protein>
    <recommendedName>
        <fullName evidence="2">Xylanolytic transcriptional activator regulatory domain-containing protein</fullName>
    </recommendedName>
</protein>
<organism evidence="3 4">
    <name type="scientific">Aspergillus fumigatiaffinis</name>
    <dbReference type="NCBI Taxonomy" id="340414"/>
    <lineage>
        <taxon>Eukaryota</taxon>
        <taxon>Fungi</taxon>
        <taxon>Dikarya</taxon>
        <taxon>Ascomycota</taxon>
        <taxon>Pezizomycotina</taxon>
        <taxon>Eurotiomycetes</taxon>
        <taxon>Eurotiomycetidae</taxon>
        <taxon>Eurotiales</taxon>
        <taxon>Aspergillaceae</taxon>
        <taxon>Aspergillus</taxon>
        <taxon>Aspergillus subgen. Fumigati</taxon>
    </lineage>
</organism>
<dbReference type="OrthoDB" id="5818554at2759"/>
<keyword evidence="1" id="KW-0539">Nucleus</keyword>
<keyword evidence="4" id="KW-1185">Reference proteome</keyword>
<dbReference type="GO" id="GO:0006351">
    <property type="term" value="P:DNA-templated transcription"/>
    <property type="evidence" value="ECO:0007669"/>
    <property type="project" value="InterPro"/>
</dbReference>
<dbReference type="EMBL" id="JAAAPX010000007">
    <property type="protein sequence ID" value="KAF4244248.1"/>
    <property type="molecule type" value="Genomic_DNA"/>
</dbReference>
<proteinExistence type="predicted"/>
<dbReference type="GO" id="GO:0008270">
    <property type="term" value="F:zinc ion binding"/>
    <property type="evidence" value="ECO:0007669"/>
    <property type="project" value="InterPro"/>
</dbReference>
<dbReference type="GO" id="GO:0003677">
    <property type="term" value="F:DNA binding"/>
    <property type="evidence" value="ECO:0007669"/>
    <property type="project" value="InterPro"/>
</dbReference>
<dbReference type="Pfam" id="PF04082">
    <property type="entry name" value="Fungal_trans"/>
    <property type="match status" value="1"/>
</dbReference>